<dbReference type="AlphaFoldDB" id="A0AAN6WYN5"/>
<keyword evidence="2" id="KW-0472">Membrane</keyword>
<name>A0AAN6WYN5_9PEZI</name>
<evidence type="ECO:0000256" key="1">
    <source>
        <dbReference type="SAM" id="MobiDB-lite"/>
    </source>
</evidence>
<feature type="region of interest" description="Disordered" evidence="1">
    <location>
        <begin position="432"/>
        <end position="584"/>
    </location>
</feature>
<dbReference type="PANTHER" id="PTHR38122">
    <property type="entry name" value="GLYCOPROTEIN X"/>
    <property type="match status" value="1"/>
</dbReference>
<feature type="compositionally biased region" description="Polar residues" evidence="1">
    <location>
        <begin position="106"/>
        <end position="119"/>
    </location>
</feature>
<feature type="compositionally biased region" description="Low complexity" evidence="1">
    <location>
        <begin position="234"/>
        <end position="250"/>
    </location>
</feature>
<proteinExistence type="predicted"/>
<feature type="compositionally biased region" description="Low complexity" evidence="1">
    <location>
        <begin position="438"/>
        <end position="447"/>
    </location>
</feature>
<dbReference type="PANTHER" id="PTHR38122:SF1">
    <property type="entry name" value="GLYCOPROTEIN X"/>
    <property type="match status" value="1"/>
</dbReference>
<keyword evidence="2" id="KW-1133">Transmembrane helix</keyword>
<dbReference type="Proteomes" id="UP001302126">
    <property type="component" value="Unassembled WGS sequence"/>
</dbReference>
<dbReference type="EMBL" id="MU864363">
    <property type="protein sequence ID" value="KAK4190818.1"/>
    <property type="molecule type" value="Genomic_DNA"/>
</dbReference>
<feature type="compositionally biased region" description="Low complexity" evidence="1">
    <location>
        <begin position="131"/>
        <end position="169"/>
    </location>
</feature>
<evidence type="ECO:0000313" key="3">
    <source>
        <dbReference type="EMBL" id="KAK4190818.1"/>
    </source>
</evidence>
<feature type="compositionally biased region" description="Polar residues" evidence="1">
    <location>
        <begin position="251"/>
        <end position="265"/>
    </location>
</feature>
<reference evidence="3" key="2">
    <citation type="submission" date="2023-05" db="EMBL/GenBank/DDBJ databases">
        <authorList>
            <consortium name="Lawrence Berkeley National Laboratory"/>
            <person name="Steindorff A."/>
            <person name="Hensen N."/>
            <person name="Bonometti L."/>
            <person name="Westerberg I."/>
            <person name="Brannstrom I.O."/>
            <person name="Guillou S."/>
            <person name="Cros-Aarteil S."/>
            <person name="Calhoun S."/>
            <person name="Haridas S."/>
            <person name="Kuo A."/>
            <person name="Mondo S."/>
            <person name="Pangilinan J."/>
            <person name="Riley R."/>
            <person name="Labutti K."/>
            <person name="Andreopoulos B."/>
            <person name="Lipzen A."/>
            <person name="Chen C."/>
            <person name="Yanf M."/>
            <person name="Daum C."/>
            <person name="Ng V."/>
            <person name="Clum A."/>
            <person name="Ohm R."/>
            <person name="Martin F."/>
            <person name="Silar P."/>
            <person name="Natvig D."/>
            <person name="Lalanne C."/>
            <person name="Gautier V."/>
            <person name="Ament-Velasquez S.L."/>
            <person name="Kruys A."/>
            <person name="Hutchinson M.I."/>
            <person name="Powell A.J."/>
            <person name="Barry K."/>
            <person name="Miller A.N."/>
            <person name="Grigoriev I.V."/>
            <person name="Debuchy R."/>
            <person name="Gladieux P."/>
            <person name="Thoren M.H."/>
            <person name="Johannesson H."/>
        </authorList>
    </citation>
    <scope>NUCLEOTIDE SEQUENCE</scope>
    <source>
        <strain evidence="3">PSN309</strain>
    </source>
</reference>
<evidence type="ECO:0000256" key="2">
    <source>
        <dbReference type="SAM" id="Phobius"/>
    </source>
</evidence>
<keyword evidence="2" id="KW-0812">Transmembrane</keyword>
<gene>
    <name evidence="3" type="ORF">QBC35DRAFT_55703</name>
</gene>
<evidence type="ECO:0000313" key="4">
    <source>
        <dbReference type="Proteomes" id="UP001302126"/>
    </source>
</evidence>
<accession>A0AAN6WYN5</accession>
<keyword evidence="4" id="KW-1185">Reference proteome</keyword>
<protein>
    <submittedName>
        <fullName evidence="3">Uncharacterized protein</fullName>
    </submittedName>
</protein>
<comment type="caution">
    <text evidence="3">The sequence shown here is derived from an EMBL/GenBank/DDBJ whole genome shotgun (WGS) entry which is preliminary data.</text>
</comment>
<reference evidence="3" key="1">
    <citation type="journal article" date="2023" name="Mol. Phylogenet. Evol.">
        <title>Genome-scale phylogeny and comparative genomics of the fungal order Sordariales.</title>
        <authorList>
            <person name="Hensen N."/>
            <person name="Bonometti L."/>
            <person name="Westerberg I."/>
            <person name="Brannstrom I.O."/>
            <person name="Guillou S."/>
            <person name="Cros-Aarteil S."/>
            <person name="Calhoun S."/>
            <person name="Haridas S."/>
            <person name="Kuo A."/>
            <person name="Mondo S."/>
            <person name="Pangilinan J."/>
            <person name="Riley R."/>
            <person name="LaButti K."/>
            <person name="Andreopoulos B."/>
            <person name="Lipzen A."/>
            <person name="Chen C."/>
            <person name="Yan M."/>
            <person name="Daum C."/>
            <person name="Ng V."/>
            <person name="Clum A."/>
            <person name="Steindorff A."/>
            <person name="Ohm R.A."/>
            <person name="Martin F."/>
            <person name="Silar P."/>
            <person name="Natvig D.O."/>
            <person name="Lalanne C."/>
            <person name="Gautier V."/>
            <person name="Ament-Velasquez S.L."/>
            <person name="Kruys A."/>
            <person name="Hutchinson M.I."/>
            <person name="Powell A.J."/>
            <person name="Barry K."/>
            <person name="Miller A.N."/>
            <person name="Grigoriev I.V."/>
            <person name="Debuchy R."/>
            <person name="Gladieux P."/>
            <person name="Hiltunen Thoren M."/>
            <person name="Johannesson H."/>
        </authorList>
    </citation>
    <scope>NUCLEOTIDE SEQUENCE</scope>
    <source>
        <strain evidence="3">PSN309</strain>
    </source>
</reference>
<feature type="transmembrane region" description="Helical" evidence="2">
    <location>
        <begin position="324"/>
        <end position="347"/>
    </location>
</feature>
<sequence length="584" mass="61497">MGSVNPDNLIPSACFSICNNAYLEAQRVGREPELCEAGSAFRDFYDNCNACIDNQVDSDTFLQIREAYLTPRFAEYIAYCESSEPLYTNNPEVSYPAASPVYSTVNTPDYGTANTDTNTSPPPVPSPPAPQTQISIQIQTQTEIQTQIQTQIQTPPPAQAQTAQTQPASGPSPSPSPPPPPPPPAPPPVQEGSFNMNTTPKSSPSPQPSGEPVGANTPAAASSQVIAPQRGDTLQPSNSPQASNSPLNSNTPNFPQSASRNNNPTGPVPFVSSVLYIQSTLSTMVITTGTDGTVQSVPSIIINNGNNPPPSTPQTTPGGVNTTLLITAIVSSVVGLLFLCLMGFCYWNRRLSRKAAEADRGARMAALGGGPGWERAQLDGRTICVYTGQAPQEMNGRTAFRELEAPRWVYLSELAEDDEQPRRFLTFGGWREGRSKESSAGSEASSSRSERAGSRRGTRTTGKTSEEVGSERGSSGRESGRMKSERGCEERDGVGRRYYVSGGSGDHSQLAVVSQGSNDAIMGDGGHDDGKDDGGEDGQRLAVDFRSSGGSTAVEGIIDRSSAGSGIVGRIDEHSSGPGVGGVS</sequence>
<feature type="compositionally biased region" description="Pro residues" evidence="1">
    <location>
        <begin position="170"/>
        <end position="189"/>
    </location>
</feature>
<feature type="compositionally biased region" description="Basic and acidic residues" evidence="1">
    <location>
        <begin position="525"/>
        <end position="539"/>
    </location>
</feature>
<feature type="compositionally biased region" description="Basic and acidic residues" evidence="1">
    <location>
        <begin position="464"/>
        <end position="495"/>
    </location>
</feature>
<feature type="compositionally biased region" description="Pro residues" evidence="1">
    <location>
        <begin position="120"/>
        <end position="130"/>
    </location>
</feature>
<organism evidence="3 4">
    <name type="scientific">Podospora australis</name>
    <dbReference type="NCBI Taxonomy" id="1536484"/>
    <lineage>
        <taxon>Eukaryota</taxon>
        <taxon>Fungi</taxon>
        <taxon>Dikarya</taxon>
        <taxon>Ascomycota</taxon>
        <taxon>Pezizomycotina</taxon>
        <taxon>Sordariomycetes</taxon>
        <taxon>Sordariomycetidae</taxon>
        <taxon>Sordariales</taxon>
        <taxon>Podosporaceae</taxon>
        <taxon>Podospora</taxon>
    </lineage>
</organism>
<feature type="region of interest" description="Disordered" evidence="1">
    <location>
        <begin position="106"/>
        <end position="266"/>
    </location>
</feature>